<keyword evidence="3" id="KW-0687">Ribonucleoprotein</keyword>
<evidence type="ECO:0000313" key="4">
    <source>
        <dbReference type="EMBL" id="CAE8691041.1"/>
    </source>
</evidence>
<comment type="caution">
    <text evidence="4">The sequence shown here is derived from an EMBL/GenBank/DDBJ whole genome shotgun (WGS) entry which is preliminary data.</text>
</comment>
<evidence type="ECO:0000313" key="5">
    <source>
        <dbReference type="Proteomes" id="UP000626109"/>
    </source>
</evidence>
<feature type="non-terminal residue" evidence="4">
    <location>
        <position position="484"/>
    </location>
</feature>
<dbReference type="EMBL" id="CAJNNW010027362">
    <property type="protein sequence ID" value="CAE8691041.1"/>
    <property type="molecule type" value="Genomic_DNA"/>
</dbReference>
<accession>A0A813K471</accession>
<dbReference type="PANTHER" id="PTHR11545">
    <property type="entry name" value="RIBOSOMAL PROTEIN L13"/>
    <property type="match status" value="1"/>
</dbReference>
<organism evidence="4 5">
    <name type="scientific">Polarella glacialis</name>
    <name type="common">Dinoflagellate</name>
    <dbReference type="NCBI Taxonomy" id="89957"/>
    <lineage>
        <taxon>Eukaryota</taxon>
        <taxon>Sar</taxon>
        <taxon>Alveolata</taxon>
        <taxon>Dinophyceae</taxon>
        <taxon>Suessiales</taxon>
        <taxon>Suessiaceae</taxon>
        <taxon>Polarella</taxon>
    </lineage>
</organism>
<dbReference type="Proteomes" id="UP000626109">
    <property type="component" value="Unassembled WGS sequence"/>
</dbReference>
<dbReference type="InterPro" id="IPR036899">
    <property type="entry name" value="Ribosomal_uL13_sf"/>
</dbReference>
<evidence type="ECO:0000256" key="2">
    <source>
        <dbReference type="ARBA" id="ARBA00022980"/>
    </source>
</evidence>
<dbReference type="Pfam" id="PF00572">
    <property type="entry name" value="Ribosomal_L13"/>
    <property type="match status" value="1"/>
</dbReference>
<comment type="similarity">
    <text evidence="1">Belongs to the universal ribosomal protein uL13 family.</text>
</comment>
<evidence type="ECO:0000256" key="1">
    <source>
        <dbReference type="ARBA" id="ARBA00006227"/>
    </source>
</evidence>
<dbReference type="InterPro" id="IPR005822">
    <property type="entry name" value="Ribosomal_uL13"/>
</dbReference>
<dbReference type="GO" id="GO:0017148">
    <property type="term" value="P:negative regulation of translation"/>
    <property type="evidence" value="ECO:0007669"/>
    <property type="project" value="TreeGrafter"/>
</dbReference>
<dbReference type="GO" id="GO:0005840">
    <property type="term" value="C:ribosome"/>
    <property type="evidence" value="ECO:0007669"/>
    <property type="project" value="UniProtKB-KW"/>
</dbReference>
<name>A0A813K471_POLGL</name>
<dbReference type="SUPFAM" id="SSF52161">
    <property type="entry name" value="Ribosomal protein L13"/>
    <property type="match status" value="1"/>
</dbReference>
<protein>
    <submittedName>
        <fullName evidence="4">Uncharacterized protein</fullName>
    </submittedName>
</protein>
<proteinExistence type="inferred from homology"/>
<evidence type="ECO:0000256" key="3">
    <source>
        <dbReference type="ARBA" id="ARBA00023274"/>
    </source>
</evidence>
<sequence length="484" mass="54447">VRVSGKKYHYKLYLRNTVDRPGHMKVERFKDIQKRFPERIIMRAVWGSLPKTPTCKRIFKDRLKLFAGPNHLYYHKDPVEYPMHTVKDCTPTQNKRRNLRVQWLREVKQEKDLKVAKWEQEKEDNIKLKLYKKFLHGHFKKIGTEAAGEMTLKEMTIEADKQRMQRIYTERIGQEVQKPAPSIYISLERGVKSPTRLTERYRGLQSATEATSVILGPMSWLLPPRALAVAAACRGEAPEKCEYGLLHLLMCREALSQDFAAKAPQSNRLKALDIQQVQVLTPVLKPARRDAPPAVELEEGDDDDAASYISEGEPAEQTELVSWGKSQRGAWWRVRAALREDLVVRCGISLHSATVRHAAPGEVFQQKGMPRVITYGKAQGCIRMPIQPSGWVTADASRTGGPQYLIRTHAPQWKVAYQAPGGMGGQDVIVRQGLELDSDPAGFLTCGDAVEQAGPSHVRHDGIIRMQITAKTSSGQSPGAMGGE</sequence>
<dbReference type="GO" id="GO:0003729">
    <property type="term" value="F:mRNA binding"/>
    <property type="evidence" value="ECO:0007669"/>
    <property type="project" value="TreeGrafter"/>
</dbReference>
<gene>
    <name evidence="4" type="ORF">PGLA2088_LOCUS27219</name>
</gene>
<dbReference type="AlphaFoldDB" id="A0A813K471"/>
<dbReference type="GO" id="GO:1990904">
    <property type="term" value="C:ribonucleoprotein complex"/>
    <property type="evidence" value="ECO:0007669"/>
    <property type="project" value="UniProtKB-KW"/>
</dbReference>
<dbReference type="GO" id="GO:0003735">
    <property type="term" value="F:structural constituent of ribosome"/>
    <property type="evidence" value="ECO:0007669"/>
    <property type="project" value="InterPro"/>
</dbReference>
<dbReference type="GO" id="GO:0006412">
    <property type="term" value="P:translation"/>
    <property type="evidence" value="ECO:0007669"/>
    <property type="project" value="InterPro"/>
</dbReference>
<dbReference type="PANTHER" id="PTHR11545:SF2">
    <property type="entry name" value="LARGE RIBOSOMAL SUBUNIT PROTEIN UL13M"/>
    <property type="match status" value="1"/>
</dbReference>
<feature type="non-terminal residue" evidence="4">
    <location>
        <position position="1"/>
    </location>
</feature>
<keyword evidence="2" id="KW-0689">Ribosomal protein</keyword>
<dbReference type="Gene3D" id="3.90.1180.10">
    <property type="entry name" value="Ribosomal protein L13"/>
    <property type="match status" value="1"/>
</dbReference>
<reference evidence="4" key="1">
    <citation type="submission" date="2021-02" db="EMBL/GenBank/DDBJ databases">
        <authorList>
            <person name="Dougan E. K."/>
            <person name="Rhodes N."/>
            <person name="Thang M."/>
            <person name="Chan C."/>
        </authorList>
    </citation>
    <scope>NUCLEOTIDE SEQUENCE</scope>
</reference>